<accession>A0A0N4US09</accession>
<proteinExistence type="predicted"/>
<dbReference type="OrthoDB" id="5874796at2759"/>
<reference evidence="1 3" key="2">
    <citation type="submission" date="2018-11" db="EMBL/GenBank/DDBJ databases">
        <authorList>
            <consortium name="Pathogen Informatics"/>
        </authorList>
    </citation>
    <scope>NUCLEOTIDE SEQUENCE [LARGE SCALE GENOMIC DNA]</scope>
</reference>
<name>A0A0N4US09_DRAME</name>
<dbReference type="EMBL" id="UYYG01000452">
    <property type="protein sequence ID" value="VDN54265.1"/>
    <property type="molecule type" value="Genomic_DNA"/>
</dbReference>
<protein>
    <submittedName>
        <fullName evidence="4">Secreted protein</fullName>
    </submittedName>
</protein>
<reference evidence="4" key="1">
    <citation type="submission" date="2017-02" db="UniProtKB">
        <authorList>
            <consortium name="WormBaseParasite"/>
        </authorList>
    </citation>
    <scope>IDENTIFICATION</scope>
</reference>
<dbReference type="Proteomes" id="UP000274756">
    <property type="component" value="Unassembled WGS sequence"/>
</dbReference>
<gene>
    <name evidence="1" type="ORF">DME_LOCUS4238</name>
</gene>
<evidence type="ECO:0000313" key="3">
    <source>
        <dbReference type="Proteomes" id="UP000274756"/>
    </source>
</evidence>
<sequence>MLSIALIGSLSSSHIYCWYGFGFSCFSAAAVVITVPTGTKVFSCLSILHGMRIVFQPVGFISEWLFTGAI</sequence>
<organism evidence="2 4">
    <name type="scientific">Dracunculus medinensis</name>
    <name type="common">Guinea worm</name>
    <dbReference type="NCBI Taxonomy" id="318479"/>
    <lineage>
        <taxon>Eukaryota</taxon>
        <taxon>Metazoa</taxon>
        <taxon>Ecdysozoa</taxon>
        <taxon>Nematoda</taxon>
        <taxon>Chromadorea</taxon>
        <taxon>Rhabditida</taxon>
        <taxon>Spirurina</taxon>
        <taxon>Dracunculoidea</taxon>
        <taxon>Dracunculidae</taxon>
        <taxon>Dracunculus</taxon>
    </lineage>
</organism>
<dbReference type="WBParaSite" id="DME_0001084101-mRNA-1">
    <property type="protein sequence ID" value="DME_0001084101-mRNA-1"/>
    <property type="gene ID" value="DME_0001084101"/>
</dbReference>
<evidence type="ECO:0000313" key="2">
    <source>
        <dbReference type="Proteomes" id="UP000038040"/>
    </source>
</evidence>
<evidence type="ECO:0000313" key="4">
    <source>
        <dbReference type="WBParaSite" id="DME_0001084101-mRNA-1"/>
    </source>
</evidence>
<dbReference type="Proteomes" id="UP000038040">
    <property type="component" value="Unplaced"/>
</dbReference>
<dbReference type="AlphaFoldDB" id="A0A0N4US09"/>
<keyword evidence="3" id="KW-1185">Reference proteome</keyword>
<evidence type="ECO:0000313" key="1">
    <source>
        <dbReference type="EMBL" id="VDN54265.1"/>
    </source>
</evidence>